<gene>
    <name evidence="4" type="ORF">GCM10010911_67540</name>
</gene>
<protein>
    <recommendedName>
        <fullName evidence="6">ABC transporter substrate-binding protein</fullName>
    </recommendedName>
</protein>
<dbReference type="Gene3D" id="3.40.190.10">
    <property type="entry name" value="Periplasmic binding protein-like II"/>
    <property type="match status" value="2"/>
</dbReference>
<reference evidence="4" key="2">
    <citation type="submission" date="2020-09" db="EMBL/GenBank/DDBJ databases">
        <authorList>
            <person name="Sun Q."/>
            <person name="Zhou Y."/>
        </authorList>
    </citation>
    <scope>NUCLEOTIDE SEQUENCE</scope>
    <source>
        <strain evidence="4">CGMCC 1.15178</strain>
    </source>
</reference>
<keyword evidence="5" id="KW-1185">Reference proteome</keyword>
<evidence type="ECO:0000256" key="2">
    <source>
        <dbReference type="ARBA" id="ARBA00022448"/>
    </source>
</evidence>
<evidence type="ECO:0008006" key="6">
    <source>
        <dbReference type="Google" id="ProtNLM"/>
    </source>
</evidence>
<dbReference type="InterPro" id="IPR006059">
    <property type="entry name" value="SBP"/>
</dbReference>
<dbReference type="PANTHER" id="PTHR43649">
    <property type="entry name" value="ARABINOSE-BINDING PROTEIN-RELATED"/>
    <property type="match status" value="1"/>
</dbReference>
<dbReference type="InterPro" id="IPR006061">
    <property type="entry name" value="SBP_1_CS"/>
</dbReference>
<dbReference type="InterPro" id="IPR050490">
    <property type="entry name" value="Bact_solute-bd_prot1"/>
</dbReference>
<evidence type="ECO:0000313" key="5">
    <source>
        <dbReference type="Proteomes" id="UP000612456"/>
    </source>
</evidence>
<dbReference type="Proteomes" id="UP000612456">
    <property type="component" value="Unassembled WGS sequence"/>
</dbReference>
<dbReference type="CDD" id="cd13585">
    <property type="entry name" value="PBP2_TMBP_like"/>
    <property type="match status" value="1"/>
</dbReference>
<evidence type="ECO:0000313" key="4">
    <source>
        <dbReference type="EMBL" id="GGD99151.1"/>
    </source>
</evidence>
<accession>A0A916ZI66</accession>
<dbReference type="PROSITE" id="PS01037">
    <property type="entry name" value="SBP_BACTERIAL_1"/>
    <property type="match status" value="1"/>
</dbReference>
<name>A0A916ZI66_9BACL</name>
<dbReference type="SUPFAM" id="SSF53850">
    <property type="entry name" value="Periplasmic binding protein-like II"/>
    <property type="match status" value="1"/>
</dbReference>
<dbReference type="PANTHER" id="PTHR43649:SF34">
    <property type="entry name" value="ABC TRANSPORTER PERIPLASMIC-BINDING PROTEIN YCJN-RELATED"/>
    <property type="match status" value="1"/>
</dbReference>
<evidence type="ECO:0000256" key="1">
    <source>
        <dbReference type="ARBA" id="ARBA00008520"/>
    </source>
</evidence>
<comment type="similarity">
    <text evidence="1">Belongs to the bacterial solute-binding protein 1 family.</text>
</comment>
<keyword evidence="2" id="KW-0813">Transport</keyword>
<reference evidence="4" key="1">
    <citation type="journal article" date="2014" name="Int. J. Syst. Evol. Microbiol.">
        <title>Complete genome sequence of Corynebacterium casei LMG S-19264T (=DSM 44701T), isolated from a smear-ripened cheese.</title>
        <authorList>
            <consortium name="US DOE Joint Genome Institute (JGI-PGF)"/>
            <person name="Walter F."/>
            <person name="Albersmeier A."/>
            <person name="Kalinowski J."/>
            <person name="Ruckert C."/>
        </authorList>
    </citation>
    <scope>NUCLEOTIDE SEQUENCE</scope>
    <source>
        <strain evidence="4">CGMCC 1.15178</strain>
    </source>
</reference>
<comment type="caution">
    <text evidence="4">The sequence shown here is derived from an EMBL/GenBank/DDBJ whole genome shotgun (WGS) entry which is preliminary data.</text>
</comment>
<dbReference type="RefSeq" id="WP_188999868.1">
    <property type="nucleotide sequence ID" value="NZ_BMHP01000011.1"/>
</dbReference>
<dbReference type="AlphaFoldDB" id="A0A916ZI66"/>
<dbReference type="EMBL" id="BMHP01000011">
    <property type="protein sequence ID" value="GGD99151.1"/>
    <property type="molecule type" value="Genomic_DNA"/>
</dbReference>
<organism evidence="4 5">
    <name type="scientific">Paenibacillus nasutitermitis</name>
    <dbReference type="NCBI Taxonomy" id="1652958"/>
    <lineage>
        <taxon>Bacteria</taxon>
        <taxon>Bacillati</taxon>
        <taxon>Bacillota</taxon>
        <taxon>Bacilli</taxon>
        <taxon>Bacillales</taxon>
        <taxon>Paenibacillaceae</taxon>
        <taxon>Paenibacillus</taxon>
    </lineage>
</organism>
<keyword evidence="3" id="KW-0732">Signal</keyword>
<proteinExistence type="inferred from homology"/>
<dbReference type="Pfam" id="PF01547">
    <property type="entry name" value="SBP_bac_1"/>
    <property type="match status" value="1"/>
</dbReference>
<evidence type="ECO:0000256" key="3">
    <source>
        <dbReference type="ARBA" id="ARBA00022729"/>
    </source>
</evidence>
<sequence length="472" mass="51635">MHHGTSGSGKLKGESFKQVTRSSSKAKMVSGFITLALLCTTILGCSNNANNNAAGSGSSPDASAEGANKYDGVKLTHISMSGSNRPEAYKEFAKAFKEETGAEVEIIDAPWDQLHDKIINDIISQSGSYDVMDVDSGWDGEMASQFELLDPYIEKNKMDMSDLLPIFAKAVGVSSITSGKRYGLPVTGSGIALFYNKEILEKLNLQPPATWDDLLAMLPKLKEGGVTPFTSAGVNIQLPKMFYAAYAPQGKPLFDKDFNPLFNGPEGIEAINRLKTLYSYAPKGYLSMDNPDANVPFMNGEAAIQIAWPLFILKELDDPNKSKIVGKWGVTVAPGPGNIAPWYTAISKLSKNKDAAFEWMQFIQSSENAKKLMLDYNNYSVWNSIWSDEEVKSKVPAAEVVKEANNASFFPTFFQHPKGIEWFSNSGGFLSAAIFGQTTPEAALKQMEDDWNKLKANSKIPEGLIYEELSAE</sequence>
<dbReference type="GO" id="GO:0055085">
    <property type="term" value="P:transmembrane transport"/>
    <property type="evidence" value="ECO:0007669"/>
    <property type="project" value="InterPro"/>
</dbReference>